<dbReference type="PROSITE" id="PS50914">
    <property type="entry name" value="BON"/>
    <property type="match status" value="2"/>
</dbReference>
<organism evidence="3 4">
    <name type="scientific">Ramlibacter aquaticus</name>
    <dbReference type="NCBI Taxonomy" id="2780094"/>
    <lineage>
        <taxon>Bacteria</taxon>
        <taxon>Pseudomonadati</taxon>
        <taxon>Pseudomonadota</taxon>
        <taxon>Betaproteobacteria</taxon>
        <taxon>Burkholderiales</taxon>
        <taxon>Comamonadaceae</taxon>
        <taxon>Ramlibacter</taxon>
    </lineage>
</organism>
<dbReference type="InterPro" id="IPR051686">
    <property type="entry name" value="Lipoprotein_DolP"/>
</dbReference>
<sequence length="260" mass="27030">MTLHRPLILTALATASLTTVLSGCAPLVLGSAAVGVMSYSDRRTSGAQVEDEAIELRGGSRLREAFGDRAHINITSFNRQVLLTGEVPSEQSRAQAEQVVSRVDNVRGIVNELAVLPTSTLTQRSNDTLITGKVKASLLDDRQLYAGAFKVVTERSVVYLMGRVTQAEADRATQIARTISGVQRVVRIFELLTPEEIRNLSTPPANTGPAAPVSPAPVSSASPAVVAPGAPATPAVVAPAASTAPAVGGSVTPTPLPPAR</sequence>
<comment type="caution">
    <text evidence="3">The sequence shown here is derived from an EMBL/GenBank/DDBJ whole genome shotgun (WGS) entry which is preliminary data.</text>
</comment>
<feature type="domain" description="BON" evidence="2">
    <location>
        <begin position="126"/>
        <end position="193"/>
    </location>
</feature>
<keyword evidence="4" id="KW-1185">Reference proteome</keyword>
<dbReference type="Proteomes" id="UP000715965">
    <property type="component" value="Unassembled WGS sequence"/>
</dbReference>
<dbReference type="Pfam" id="PF04972">
    <property type="entry name" value="BON"/>
    <property type="match status" value="2"/>
</dbReference>
<dbReference type="PANTHER" id="PTHR34606">
    <property type="entry name" value="BON DOMAIN-CONTAINING PROTEIN"/>
    <property type="match status" value="1"/>
</dbReference>
<name>A0ABR9SDX9_9BURK</name>
<dbReference type="InterPro" id="IPR014004">
    <property type="entry name" value="Transpt-assoc_nodulatn_dom_bac"/>
</dbReference>
<dbReference type="PANTHER" id="PTHR34606:SF15">
    <property type="entry name" value="BON DOMAIN-CONTAINING PROTEIN"/>
    <property type="match status" value="1"/>
</dbReference>
<evidence type="ECO:0000313" key="4">
    <source>
        <dbReference type="Proteomes" id="UP000715965"/>
    </source>
</evidence>
<evidence type="ECO:0000259" key="2">
    <source>
        <dbReference type="PROSITE" id="PS50914"/>
    </source>
</evidence>
<dbReference type="RefSeq" id="WP_193780102.1">
    <property type="nucleotide sequence ID" value="NZ_JADDOJ010000025.1"/>
</dbReference>
<feature type="compositionally biased region" description="Low complexity" evidence="1">
    <location>
        <begin position="207"/>
        <end position="251"/>
    </location>
</feature>
<dbReference type="SMART" id="SM00749">
    <property type="entry name" value="BON"/>
    <property type="match status" value="2"/>
</dbReference>
<proteinExistence type="predicted"/>
<dbReference type="EMBL" id="JADDOJ010000025">
    <property type="protein sequence ID" value="MBE7940560.1"/>
    <property type="molecule type" value="Genomic_DNA"/>
</dbReference>
<protein>
    <submittedName>
        <fullName evidence="3">BON domain-containing protein</fullName>
    </submittedName>
</protein>
<gene>
    <name evidence="3" type="ORF">IM725_08260</name>
</gene>
<reference evidence="3 4" key="1">
    <citation type="submission" date="2020-10" db="EMBL/GenBank/DDBJ databases">
        <title>Draft genome of Ramlibacter aquaticus LMG 30558.</title>
        <authorList>
            <person name="Props R."/>
        </authorList>
    </citation>
    <scope>NUCLEOTIDE SEQUENCE [LARGE SCALE GENOMIC DNA]</scope>
    <source>
        <strain evidence="3 4">LMG 30558</strain>
    </source>
</reference>
<dbReference type="Gene3D" id="3.30.1340.30">
    <property type="match status" value="1"/>
</dbReference>
<dbReference type="InterPro" id="IPR007055">
    <property type="entry name" value="BON_dom"/>
</dbReference>
<dbReference type="PROSITE" id="PS51257">
    <property type="entry name" value="PROKAR_LIPOPROTEIN"/>
    <property type="match status" value="1"/>
</dbReference>
<feature type="domain" description="BON" evidence="2">
    <location>
        <begin position="50"/>
        <end position="117"/>
    </location>
</feature>
<feature type="region of interest" description="Disordered" evidence="1">
    <location>
        <begin position="199"/>
        <end position="260"/>
    </location>
</feature>
<evidence type="ECO:0000256" key="1">
    <source>
        <dbReference type="SAM" id="MobiDB-lite"/>
    </source>
</evidence>
<accession>A0ABR9SDX9</accession>
<evidence type="ECO:0000313" key="3">
    <source>
        <dbReference type="EMBL" id="MBE7940560.1"/>
    </source>
</evidence>